<dbReference type="AlphaFoldDB" id="A0A399IXA7"/>
<sequence length="87" mass="9155">MAHLLFDLTISTLCGAVLPKTTPCAWRTAAAGLLWRGTVGPGPFPPAVRPALLRVVGGVAQYLRTDGGGGAKGAQKREIDPRISERF</sequence>
<dbReference type="EMBL" id="QWJJ01000030">
    <property type="protein sequence ID" value="RII36889.1"/>
    <property type="molecule type" value="Genomic_DNA"/>
</dbReference>
<evidence type="ECO:0000256" key="1">
    <source>
        <dbReference type="SAM" id="MobiDB-lite"/>
    </source>
</evidence>
<evidence type="ECO:0000313" key="3">
    <source>
        <dbReference type="Proteomes" id="UP000265848"/>
    </source>
</evidence>
<protein>
    <submittedName>
        <fullName evidence="2">Uncharacterized protein</fullName>
    </submittedName>
</protein>
<reference evidence="2 3" key="1">
    <citation type="submission" date="2018-08" db="EMBL/GenBank/DDBJ databases">
        <title>Pseudooceanicola sediminis CY03 in the family Rhodobacteracea.</title>
        <authorList>
            <person name="Zhang Y.-J."/>
        </authorList>
    </citation>
    <scope>NUCLEOTIDE SEQUENCE [LARGE SCALE GENOMIC DNA]</scope>
    <source>
        <strain evidence="2 3">CY03</strain>
    </source>
</reference>
<keyword evidence="3" id="KW-1185">Reference proteome</keyword>
<accession>A0A399IXA7</accession>
<organism evidence="2 3">
    <name type="scientific">Pseudooceanicola sediminis</name>
    <dbReference type="NCBI Taxonomy" id="2211117"/>
    <lineage>
        <taxon>Bacteria</taxon>
        <taxon>Pseudomonadati</taxon>
        <taxon>Pseudomonadota</taxon>
        <taxon>Alphaproteobacteria</taxon>
        <taxon>Rhodobacterales</taxon>
        <taxon>Paracoccaceae</taxon>
        <taxon>Pseudooceanicola</taxon>
    </lineage>
</organism>
<comment type="caution">
    <text evidence="2">The sequence shown here is derived from an EMBL/GenBank/DDBJ whole genome shotgun (WGS) entry which is preliminary data.</text>
</comment>
<feature type="compositionally biased region" description="Basic and acidic residues" evidence="1">
    <location>
        <begin position="75"/>
        <end position="87"/>
    </location>
</feature>
<evidence type="ECO:0000313" key="2">
    <source>
        <dbReference type="EMBL" id="RII36889.1"/>
    </source>
</evidence>
<gene>
    <name evidence="2" type="ORF">DL237_20145</name>
</gene>
<dbReference type="Proteomes" id="UP000265848">
    <property type="component" value="Unassembled WGS sequence"/>
</dbReference>
<feature type="region of interest" description="Disordered" evidence="1">
    <location>
        <begin position="67"/>
        <end position="87"/>
    </location>
</feature>
<name>A0A399IXA7_9RHOB</name>
<proteinExistence type="predicted"/>